<reference evidence="11" key="1">
    <citation type="submission" date="2015-12" db="EMBL/GenBank/DDBJ databases">
        <title>De novo transcriptome assembly of four potential Pierce s Disease insect vectors from Arizona vineyards.</title>
        <authorList>
            <person name="Tassone E.E."/>
        </authorList>
    </citation>
    <scope>NUCLEOTIDE SEQUENCE</scope>
</reference>
<evidence type="ECO:0000256" key="9">
    <source>
        <dbReference type="ARBA" id="ARBA00023273"/>
    </source>
</evidence>
<name>A0A1B6EBG6_9HEMI</name>
<keyword evidence="8" id="KW-0206">Cytoskeleton</keyword>
<accession>A0A1B6EBG6</accession>
<keyword evidence="9" id="KW-0966">Cell projection</keyword>
<keyword evidence="6" id="KW-0282">Flagellum</keyword>
<gene>
    <name evidence="11" type="ORF">g.32190</name>
</gene>
<proteinExistence type="inferred from homology"/>
<keyword evidence="7" id="KW-0969">Cilium</keyword>
<feature type="coiled-coil region" evidence="10">
    <location>
        <begin position="164"/>
        <end position="263"/>
    </location>
</feature>
<evidence type="ECO:0000256" key="6">
    <source>
        <dbReference type="ARBA" id="ARBA00022846"/>
    </source>
</evidence>
<evidence type="ECO:0000256" key="10">
    <source>
        <dbReference type="SAM" id="Coils"/>
    </source>
</evidence>
<dbReference type="InterPro" id="IPR042815">
    <property type="entry name" value="DRC10"/>
</dbReference>
<evidence type="ECO:0000256" key="3">
    <source>
        <dbReference type="ARBA" id="ARBA00009071"/>
    </source>
</evidence>
<keyword evidence="5" id="KW-0963">Cytoplasm</keyword>
<protein>
    <recommendedName>
        <fullName evidence="4">Dynein regulatory complex protein 10</fullName>
    </recommendedName>
</protein>
<evidence type="ECO:0000256" key="7">
    <source>
        <dbReference type="ARBA" id="ARBA00023069"/>
    </source>
</evidence>
<evidence type="ECO:0000256" key="4">
    <source>
        <dbReference type="ARBA" id="ARBA00021752"/>
    </source>
</evidence>
<comment type="similarity">
    <text evidence="3">Belongs to the DRC10 family.</text>
</comment>
<comment type="subcellular location">
    <subcellularLocation>
        <location evidence="2">Cytoplasm</location>
        <location evidence="2">Cytoskeleton</location>
        <location evidence="2">Flagellum axoneme</location>
    </subcellularLocation>
</comment>
<keyword evidence="10" id="KW-0175">Coiled coil</keyword>
<sequence>MEQCHKRNSSPIGSYFDLEAAEHKKRLLNIIEDSIKKSELLLCLPSIIDNKSILNEDQIEYIQEIIHLIDDEDKSYASLQETNLPPLNSTYVKKSITVDKMKMDDIFHIIKLIQSNTETKHLLSSDTLSEGAIDFINKLKQLYSCIAQRLLLSPCNEKVKKIELNQLYNKNERDKEEVIRLKEKLCKKLLEKEELIEQKKIEIKKEQEKIDKVQKQCIENILKKREDTAKQVNWDMKNSEFRLEELQNELKIAQHQRETQLKEYISSEKELRTKRFKMQSQLAAMLQKYDTDIGDRQAQSEEITAAFEEEKKQLTELQECFDLQEEKYELLMYEKEKYEQSVWEGKLYAIQCKIAARKIQRFFRSYLALSRAKGKKGKGKGKGKKKK</sequence>
<evidence type="ECO:0000256" key="1">
    <source>
        <dbReference type="ARBA" id="ARBA00003029"/>
    </source>
</evidence>
<dbReference type="PANTHER" id="PTHR31598:SF1">
    <property type="entry name" value="DYNEIN REGULATORY COMPLEX PROTEIN 10"/>
    <property type="match status" value="1"/>
</dbReference>
<dbReference type="PANTHER" id="PTHR31598">
    <property type="entry name" value="IQ DOMAIN-CONTAINING PROTEIN D"/>
    <property type="match status" value="1"/>
</dbReference>
<evidence type="ECO:0000313" key="11">
    <source>
        <dbReference type="EMBL" id="JAS35271.1"/>
    </source>
</evidence>
<organism evidence="11">
    <name type="scientific">Clastoptera arizonana</name>
    <name type="common">Arizona spittle bug</name>
    <dbReference type="NCBI Taxonomy" id="38151"/>
    <lineage>
        <taxon>Eukaryota</taxon>
        <taxon>Metazoa</taxon>
        <taxon>Ecdysozoa</taxon>
        <taxon>Arthropoda</taxon>
        <taxon>Hexapoda</taxon>
        <taxon>Insecta</taxon>
        <taxon>Pterygota</taxon>
        <taxon>Neoptera</taxon>
        <taxon>Paraneoptera</taxon>
        <taxon>Hemiptera</taxon>
        <taxon>Auchenorrhyncha</taxon>
        <taxon>Cercopoidea</taxon>
        <taxon>Clastopteridae</taxon>
        <taxon>Clastoptera</taxon>
    </lineage>
</organism>
<evidence type="ECO:0000256" key="2">
    <source>
        <dbReference type="ARBA" id="ARBA00004611"/>
    </source>
</evidence>
<dbReference type="AlphaFoldDB" id="A0A1B6EBG6"/>
<comment type="function">
    <text evidence="1">Component of the nexin-dynein regulatory complex (N-DRC), a key regulator of ciliary/flagellar motility which maintains the alignment and integrity of the distal axoneme and regulates microtubule sliding in motile axonemes.</text>
</comment>
<evidence type="ECO:0000256" key="5">
    <source>
        <dbReference type="ARBA" id="ARBA00022490"/>
    </source>
</evidence>
<evidence type="ECO:0000256" key="8">
    <source>
        <dbReference type="ARBA" id="ARBA00023212"/>
    </source>
</evidence>
<dbReference type="EMBL" id="GEDC01002027">
    <property type="protein sequence ID" value="JAS35271.1"/>
    <property type="molecule type" value="Transcribed_RNA"/>
</dbReference>